<dbReference type="SMART" id="SM00822">
    <property type="entry name" value="PKS_KR"/>
    <property type="match status" value="1"/>
</dbReference>
<keyword evidence="1" id="KW-0560">Oxidoreductase</keyword>
<dbReference type="PROSITE" id="PS00061">
    <property type="entry name" value="ADH_SHORT"/>
    <property type="match status" value="1"/>
</dbReference>
<keyword evidence="5" id="KW-1185">Reference proteome</keyword>
<protein>
    <recommendedName>
        <fullName evidence="3">Ketoreductase domain-containing protein</fullName>
    </recommendedName>
</protein>
<dbReference type="InterPro" id="IPR036291">
    <property type="entry name" value="NAD(P)-bd_dom_sf"/>
</dbReference>
<dbReference type="Pfam" id="PF00106">
    <property type="entry name" value="adh_short"/>
    <property type="match status" value="1"/>
</dbReference>
<dbReference type="PRINTS" id="PR00081">
    <property type="entry name" value="GDHRDH"/>
</dbReference>
<evidence type="ECO:0000256" key="1">
    <source>
        <dbReference type="ARBA" id="ARBA00023002"/>
    </source>
</evidence>
<feature type="domain" description="Ketoreductase" evidence="3">
    <location>
        <begin position="60"/>
        <end position="254"/>
    </location>
</feature>
<comment type="similarity">
    <text evidence="2">Belongs to the short-chain dehydrogenases/reductases (SDR) family.</text>
</comment>
<sequence length="320" mass="35563">MLGILLLAFLLFLLLYLEIIYSLPLFLLIFIARIYFSDCDTVLHFYATFAKKPEPRLRGKVVWITGASSGIGEHLAYRLAQCGCKLVLSARRRDELERVKNQCLDVASKIFPLTFEEDFLVLPLDVTDFPTHEGCPETVIKHFGKIDFLVNNAGLAQMGSSVASSLDVDQAVMKVNVLGAISLTKAVLPHMVHNKSGQIVVVSSASGKCAAGPNTAAYGASKHALQGYFNSLRSEVHSHNIGITLVCPGLVYSNLLRNALRENTQTRKDRPFPPTTIKTERCVNLITIAMVNGLNEVWIAIPKRMFELYLAQYSPFLFNW</sequence>
<dbReference type="EMBL" id="CALNXI010000491">
    <property type="protein sequence ID" value="CAH3028104.1"/>
    <property type="molecule type" value="Genomic_DNA"/>
</dbReference>
<dbReference type="InterPro" id="IPR057326">
    <property type="entry name" value="KR_dom"/>
</dbReference>
<dbReference type="InterPro" id="IPR020904">
    <property type="entry name" value="Sc_DH/Rdtase_CS"/>
</dbReference>
<evidence type="ECO:0000259" key="3">
    <source>
        <dbReference type="SMART" id="SM00822"/>
    </source>
</evidence>
<evidence type="ECO:0000256" key="2">
    <source>
        <dbReference type="RuleBase" id="RU000363"/>
    </source>
</evidence>
<dbReference type="PANTHER" id="PTHR44269:SF1">
    <property type="entry name" value="DEHYDROGENASE_REDUCTASE SDR FAMILY MEMBER 7"/>
    <property type="match status" value="1"/>
</dbReference>
<comment type="caution">
    <text evidence="4">The sequence shown here is derived from an EMBL/GenBank/DDBJ whole genome shotgun (WGS) entry which is preliminary data.</text>
</comment>
<accession>A0ABN8MG16</accession>
<evidence type="ECO:0000313" key="5">
    <source>
        <dbReference type="Proteomes" id="UP001159427"/>
    </source>
</evidence>
<dbReference type="InterPro" id="IPR002347">
    <property type="entry name" value="SDR_fam"/>
</dbReference>
<organism evidence="4 5">
    <name type="scientific">Porites evermanni</name>
    <dbReference type="NCBI Taxonomy" id="104178"/>
    <lineage>
        <taxon>Eukaryota</taxon>
        <taxon>Metazoa</taxon>
        <taxon>Cnidaria</taxon>
        <taxon>Anthozoa</taxon>
        <taxon>Hexacorallia</taxon>
        <taxon>Scleractinia</taxon>
        <taxon>Fungiina</taxon>
        <taxon>Poritidae</taxon>
        <taxon>Porites</taxon>
    </lineage>
</organism>
<reference evidence="4 5" key="1">
    <citation type="submission" date="2022-05" db="EMBL/GenBank/DDBJ databases">
        <authorList>
            <consortium name="Genoscope - CEA"/>
            <person name="William W."/>
        </authorList>
    </citation>
    <scope>NUCLEOTIDE SEQUENCE [LARGE SCALE GENOMIC DNA]</scope>
</reference>
<dbReference type="InterPro" id="IPR053011">
    <property type="entry name" value="SDR_family_member_7"/>
</dbReference>
<proteinExistence type="inferred from homology"/>
<dbReference type="Gene3D" id="3.40.50.720">
    <property type="entry name" value="NAD(P)-binding Rossmann-like Domain"/>
    <property type="match status" value="1"/>
</dbReference>
<dbReference type="PANTHER" id="PTHR44269">
    <property type="entry name" value="DEHYDROGENASE/REDUCTASE SDR FAMILY MEMBER 7-RELATED"/>
    <property type="match status" value="1"/>
</dbReference>
<gene>
    <name evidence="4" type="ORF">PEVE_00033177</name>
</gene>
<evidence type="ECO:0000313" key="4">
    <source>
        <dbReference type="EMBL" id="CAH3028104.1"/>
    </source>
</evidence>
<dbReference type="Proteomes" id="UP001159427">
    <property type="component" value="Unassembled WGS sequence"/>
</dbReference>
<dbReference type="SUPFAM" id="SSF51735">
    <property type="entry name" value="NAD(P)-binding Rossmann-fold domains"/>
    <property type="match status" value="1"/>
</dbReference>
<dbReference type="PRINTS" id="PR00080">
    <property type="entry name" value="SDRFAMILY"/>
</dbReference>
<name>A0ABN8MG16_9CNID</name>